<name>A0AAD7HKS6_9AGAR</name>
<keyword evidence="2 4" id="KW-0863">Zinc-finger</keyword>
<feature type="domain" description="MYND-type" evidence="5">
    <location>
        <begin position="251"/>
        <end position="296"/>
    </location>
</feature>
<evidence type="ECO:0000256" key="1">
    <source>
        <dbReference type="ARBA" id="ARBA00022723"/>
    </source>
</evidence>
<dbReference type="EMBL" id="JARJLG010000256">
    <property type="protein sequence ID" value="KAJ7722569.1"/>
    <property type="molecule type" value="Genomic_DNA"/>
</dbReference>
<proteinExistence type="predicted"/>
<evidence type="ECO:0000256" key="2">
    <source>
        <dbReference type="ARBA" id="ARBA00022771"/>
    </source>
</evidence>
<evidence type="ECO:0000256" key="4">
    <source>
        <dbReference type="PROSITE-ProRule" id="PRU00134"/>
    </source>
</evidence>
<evidence type="ECO:0000256" key="3">
    <source>
        <dbReference type="ARBA" id="ARBA00022833"/>
    </source>
</evidence>
<keyword evidence="1" id="KW-0479">Metal-binding</keyword>
<sequence>MTQILEHFSFKLPDDVPYYENEDVYVRIKEGCLVDYHNASRDLRKFYIKCSTYLTANPGRPSLSAGAGNGNGEKRLELVIRYLSGCGCSAPDVQCALIMLDTIIDFDHEDPAVNVSNELLAKALSCIVFALYQAAIQSGNTITSEERASSYSVCLRETRNVRLADDNLYAAAIHADAAIYRGLVASTALRITSLLSRSAAQYNIDVHNSPRYRIFRHLWHEMDTRDEEMVAEERKRLGKIAKAPNAYRCAAEGCGVEGSSKTALLHYAGKCPGEFKPSYCSKECQKQDWPVHKQICKPCSKDSTVPANSGPTIKVNIDDPSVLDNEIHTEGSVERIIEFPHPDMPGGKMRIKSRTLSPLFLKYLRSVGTA</sequence>
<dbReference type="SUPFAM" id="SSF144232">
    <property type="entry name" value="HIT/MYND zinc finger-like"/>
    <property type="match status" value="1"/>
</dbReference>
<comment type="caution">
    <text evidence="6">The sequence shown here is derived from an EMBL/GenBank/DDBJ whole genome shotgun (WGS) entry which is preliminary data.</text>
</comment>
<accession>A0AAD7HKS6</accession>
<gene>
    <name evidence="6" type="ORF">DFH07DRAFT_759938</name>
</gene>
<evidence type="ECO:0000313" key="6">
    <source>
        <dbReference type="EMBL" id="KAJ7722569.1"/>
    </source>
</evidence>
<keyword evidence="7" id="KW-1185">Reference proteome</keyword>
<dbReference type="Pfam" id="PF01753">
    <property type="entry name" value="zf-MYND"/>
    <property type="match status" value="1"/>
</dbReference>
<dbReference type="AlphaFoldDB" id="A0AAD7HKS6"/>
<dbReference type="Proteomes" id="UP001215280">
    <property type="component" value="Unassembled WGS sequence"/>
</dbReference>
<protein>
    <recommendedName>
        <fullName evidence="5">MYND-type domain-containing protein</fullName>
    </recommendedName>
</protein>
<keyword evidence="3" id="KW-0862">Zinc</keyword>
<evidence type="ECO:0000313" key="7">
    <source>
        <dbReference type="Proteomes" id="UP001215280"/>
    </source>
</evidence>
<reference evidence="6" key="1">
    <citation type="submission" date="2023-03" db="EMBL/GenBank/DDBJ databases">
        <title>Massive genome expansion in bonnet fungi (Mycena s.s.) driven by repeated elements and novel gene families across ecological guilds.</title>
        <authorList>
            <consortium name="Lawrence Berkeley National Laboratory"/>
            <person name="Harder C.B."/>
            <person name="Miyauchi S."/>
            <person name="Viragh M."/>
            <person name="Kuo A."/>
            <person name="Thoen E."/>
            <person name="Andreopoulos B."/>
            <person name="Lu D."/>
            <person name="Skrede I."/>
            <person name="Drula E."/>
            <person name="Henrissat B."/>
            <person name="Morin E."/>
            <person name="Kohler A."/>
            <person name="Barry K."/>
            <person name="LaButti K."/>
            <person name="Morin E."/>
            <person name="Salamov A."/>
            <person name="Lipzen A."/>
            <person name="Mereny Z."/>
            <person name="Hegedus B."/>
            <person name="Baldrian P."/>
            <person name="Stursova M."/>
            <person name="Weitz H."/>
            <person name="Taylor A."/>
            <person name="Grigoriev I.V."/>
            <person name="Nagy L.G."/>
            <person name="Martin F."/>
            <person name="Kauserud H."/>
        </authorList>
    </citation>
    <scope>NUCLEOTIDE SEQUENCE</scope>
    <source>
        <strain evidence="6">CBHHK188m</strain>
    </source>
</reference>
<evidence type="ECO:0000259" key="5">
    <source>
        <dbReference type="PROSITE" id="PS50865"/>
    </source>
</evidence>
<dbReference type="Gene3D" id="6.10.140.2220">
    <property type="match status" value="1"/>
</dbReference>
<organism evidence="6 7">
    <name type="scientific">Mycena maculata</name>
    <dbReference type="NCBI Taxonomy" id="230809"/>
    <lineage>
        <taxon>Eukaryota</taxon>
        <taxon>Fungi</taxon>
        <taxon>Dikarya</taxon>
        <taxon>Basidiomycota</taxon>
        <taxon>Agaricomycotina</taxon>
        <taxon>Agaricomycetes</taxon>
        <taxon>Agaricomycetidae</taxon>
        <taxon>Agaricales</taxon>
        <taxon>Marasmiineae</taxon>
        <taxon>Mycenaceae</taxon>
        <taxon>Mycena</taxon>
    </lineage>
</organism>
<dbReference type="GO" id="GO:0008270">
    <property type="term" value="F:zinc ion binding"/>
    <property type="evidence" value="ECO:0007669"/>
    <property type="project" value="UniProtKB-KW"/>
</dbReference>
<dbReference type="PROSITE" id="PS50865">
    <property type="entry name" value="ZF_MYND_2"/>
    <property type="match status" value="1"/>
</dbReference>
<dbReference type="InterPro" id="IPR002893">
    <property type="entry name" value="Znf_MYND"/>
</dbReference>